<dbReference type="AlphaFoldDB" id="A0AAV9P8R1"/>
<gene>
    <name evidence="7" type="primary">SNF4</name>
    <name evidence="7" type="ORF">LTR77_007449</name>
</gene>
<feature type="domain" description="CBS" evidence="6">
    <location>
        <begin position="278"/>
        <end position="334"/>
    </location>
</feature>
<evidence type="ECO:0000256" key="2">
    <source>
        <dbReference type="ARBA" id="ARBA00022737"/>
    </source>
</evidence>
<dbReference type="PANTHER" id="PTHR13780:SF35">
    <property type="entry name" value="LD22662P"/>
    <property type="match status" value="1"/>
</dbReference>
<name>A0AAV9P8R1_9PEZI</name>
<dbReference type="GO" id="GO:0019901">
    <property type="term" value="F:protein kinase binding"/>
    <property type="evidence" value="ECO:0007669"/>
    <property type="project" value="TreeGrafter"/>
</dbReference>
<evidence type="ECO:0000256" key="1">
    <source>
        <dbReference type="ARBA" id="ARBA00006750"/>
    </source>
</evidence>
<dbReference type="SMART" id="SM00116">
    <property type="entry name" value="CBS"/>
    <property type="match status" value="4"/>
</dbReference>
<accession>A0AAV9P8R1</accession>
<dbReference type="PANTHER" id="PTHR13780">
    <property type="entry name" value="AMP-ACTIVATED PROTEIN KINASE, GAMMA REGULATORY SUBUNIT"/>
    <property type="match status" value="1"/>
</dbReference>
<dbReference type="InterPro" id="IPR046342">
    <property type="entry name" value="CBS_dom_sf"/>
</dbReference>
<feature type="compositionally biased region" description="Low complexity" evidence="5">
    <location>
        <begin position="12"/>
        <end position="37"/>
    </location>
</feature>
<keyword evidence="3 4" id="KW-0129">CBS domain</keyword>
<comment type="similarity">
    <text evidence="1">Belongs to the 5'-AMP-activated protein kinase gamma subunit family.</text>
</comment>
<dbReference type="CDD" id="cd04618">
    <property type="entry name" value="CBS_euAMPK_gamma-like_repeat1"/>
    <property type="match status" value="1"/>
</dbReference>
<keyword evidence="8" id="KW-1185">Reference proteome</keyword>
<dbReference type="PROSITE" id="PS51371">
    <property type="entry name" value="CBS"/>
    <property type="match status" value="3"/>
</dbReference>
<dbReference type="InterPro" id="IPR050511">
    <property type="entry name" value="AMPK_gamma/SDS23_families"/>
</dbReference>
<evidence type="ECO:0000259" key="6">
    <source>
        <dbReference type="PROSITE" id="PS51371"/>
    </source>
</evidence>
<dbReference type="InterPro" id="IPR000644">
    <property type="entry name" value="CBS_dom"/>
</dbReference>
<dbReference type="GO" id="GO:0031588">
    <property type="term" value="C:nucleotide-activated protein kinase complex"/>
    <property type="evidence" value="ECO:0007669"/>
    <property type="project" value="TreeGrafter"/>
</dbReference>
<feature type="region of interest" description="Disordered" evidence="5">
    <location>
        <begin position="1"/>
        <end position="55"/>
    </location>
</feature>
<comment type="caution">
    <text evidence="7">The sequence shown here is derived from an EMBL/GenBank/DDBJ whole genome shotgun (WGS) entry which is preliminary data.</text>
</comment>
<evidence type="ECO:0000256" key="3">
    <source>
        <dbReference type="ARBA" id="ARBA00023122"/>
    </source>
</evidence>
<dbReference type="Pfam" id="PF00571">
    <property type="entry name" value="CBS"/>
    <property type="match status" value="2"/>
</dbReference>
<dbReference type="GO" id="GO:0016208">
    <property type="term" value="F:AMP binding"/>
    <property type="evidence" value="ECO:0007669"/>
    <property type="project" value="TreeGrafter"/>
</dbReference>
<keyword evidence="2" id="KW-0677">Repeat</keyword>
<reference evidence="7 8" key="1">
    <citation type="submission" date="2023-08" db="EMBL/GenBank/DDBJ databases">
        <title>Black Yeasts Isolated from many extreme environments.</title>
        <authorList>
            <person name="Coleine C."/>
            <person name="Stajich J.E."/>
            <person name="Selbmann L."/>
        </authorList>
    </citation>
    <scope>NUCLEOTIDE SEQUENCE [LARGE SCALE GENOMIC DNA]</scope>
    <source>
        <strain evidence="7 8">CCFEE 5935</strain>
    </source>
</reference>
<dbReference type="GO" id="GO:0005634">
    <property type="term" value="C:nucleus"/>
    <property type="evidence" value="ECO:0007669"/>
    <property type="project" value="TreeGrafter"/>
</dbReference>
<proteinExistence type="inferred from homology"/>
<dbReference type="RefSeq" id="XP_064657456.1">
    <property type="nucleotide sequence ID" value="XM_064804686.1"/>
</dbReference>
<protein>
    <submittedName>
        <fullName evidence="7">AMP-activated serine/threonine-protein kinase regulatory subunit</fullName>
    </submittedName>
</protein>
<dbReference type="GO" id="GO:0019887">
    <property type="term" value="F:protein kinase regulator activity"/>
    <property type="evidence" value="ECO:0007669"/>
    <property type="project" value="TreeGrafter"/>
</dbReference>
<evidence type="ECO:0000313" key="8">
    <source>
        <dbReference type="Proteomes" id="UP001337655"/>
    </source>
</evidence>
<feature type="domain" description="CBS" evidence="6">
    <location>
        <begin position="201"/>
        <end position="263"/>
    </location>
</feature>
<organism evidence="7 8">
    <name type="scientific">Saxophila tyrrhenica</name>
    <dbReference type="NCBI Taxonomy" id="1690608"/>
    <lineage>
        <taxon>Eukaryota</taxon>
        <taxon>Fungi</taxon>
        <taxon>Dikarya</taxon>
        <taxon>Ascomycota</taxon>
        <taxon>Pezizomycotina</taxon>
        <taxon>Dothideomycetes</taxon>
        <taxon>Dothideomycetidae</taxon>
        <taxon>Mycosphaerellales</taxon>
        <taxon>Extremaceae</taxon>
        <taxon>Saxophila</taxon>
    </lineage>
</organism>
<dbReference type="EMBL" id="JAVRRT010000011">
    <property type="protein sequence ID" value="KAK5167750.1"/>
    <property type="molecule type" value="Genomic_DNA"/>
</dbReference>
<dbReference type="SUPFAM" id="SSF54631">
    <property type="entry name" value="CBS-domain pair"/>
    <property type="match status" value="2"/>
</dbReference>
<dbReference type="Proteomes" id="UP001337655">
    <property type="component" value="Unassembled WGS sequence"/>
</dbReference>
<dbReference type="GeneID" id="89928785"/>
<dbReference type="GO" id="GO:0005737">
    <property type="term" value="C:cytoplasm"/>
    <property type="evidence" value="ECO:0007669"/>
    <property type="project" value="TreeGrafter"/>
</dbReference>
<evidence type="ECO:0000256" key="4">
    <source>
        <dbReference type="PROSITE-ProRule" id="PRU00703"/>
    </source>
</evidence>
<evidence type="ECO:0000313" key="7">
    <source>
        <dbReference type="EMBL" id="KAK5167750.1"/>
    </source>
</evidence>
<feature type="domain" description="CBS" evidence="6">
    <location>
        <begin position="350"/>
        <end position="408"/>
    </location>
</feature>
<dbReference type="Gene3D" id="3.10.580.10">
    <property type="entry name" value="CBS-domain"/>
    <property type="match status" value="2"/>
</dbReference>
<dbReference type="CDD" id="cd04641">
    <property type="entry name" value="CBS_euAMPK_gamma-like_repeat2"/>
    <property type="match status" value="1"/>
</dbReference>
<evidence type="ECO:0000256" key="5">
    <source>
        <dbReference type="SAM" id="MobiDB-lite"/>
    </source>
</evidence>
<sequence length="411" mass="45810">MLGETGDSDPPQAAEQASQQNSEGAEGKKTATGTTTTSPGHEGAPPKFVAPSSYLRPLSRETQPETHTQMQMPMRGAQVMGSRPGTRQGGLTGFDREQREGLRAIRAFLKVRTSYDVLPLSYRLIIFDTSLLVKKSLNILLQCGIVSAPLWDSKTSTFAGLLTVSDYINLIQYYWQNPDALGQIDQFKLNSLREIERAIGVNTIETVSIHPLRPLYEACTRMLQARARRIPLVDVDDETQREMVVSLVTQYRILKFVSVNVKETQMLKKPLRDLPIGTYTDLATARMETPVMDVIHQLVKRNISCVPILDKDGTLLNVFEAVDVIVLIKGGDYEKLNLSAGKALELRSDDFPGIYTCTVNDRLDTIFDTIRKSRVHRLVIIDEAKQLKGVLSLSDILEYTLNSPLGDEGEQ</sequence>